<reference evidence="2" key="1">
    <citation type="journal article" date="2014" name="Front. Microbiol.">
        <title>High frequency of phylogenetically diverse reductive dehalogenase-homologous genes in deep subseafloor sedimentary metagenomes.</title>
        <authorList>
            <person name="Kawai M."/>
            <person name="Futagami T."/>
            <person name="Toyoda A."/>
            <person name="Takaki Y."/>
            <person name="Nishi S."/>
            <person name="Hori S."/>
            <person name="Arai W."/>
            <person name="Tsubouchi T."/>
            <person name="Morono Y."/>
            <person name="Uchiyama I."/>
            <person name="Ito T."/>
            <person name="Fujiyama A."/>
            <person name="Inagaki F."/>
            <person name="Takami H."/>
        </authorList>
    </citation>
    <scope>NUCLEOTIDE SEQUENCE</scope>
    <source>
        <strain evidence="2">Expedition CK06-06</strain>
    </source>
</reference>
<accession>X0TD95</accession>
<comment type="caution">
    <text evidence="2">The sequence shown here is derived from an EMBL/GenBank/DDBJ whole genome shotgun (WGS) entry which is preliminary data.</text>
</comment>
<name>X0TD95_9ZZZZ</name>
<sequence>QKKEDGDEYLLMVEGKNAIYKLSNWTFKGVFKDEKDLFDIEEDKASKKKDTKVDKTNRKEPRNRRGEK</sequence>
<evidence type="ECO:0000313" key="2">
    <source>
        <dbReference type="EMBL" id="GAF91189.1"/>
    </source>
</evidence>
<organism evidence="2">
    <name type="scientific">marine sediment metagenome</name>
    <dbReference type="NCBI Taxonomy" id="412755"/>
    <lineage>
        <taxon>unclassified sequences</taxon>
        <taxon>metagenomes</taxon>
        <taxon>ecological metagenomes</taxon>
    </lineage>
</organism>
<evidence type="ECO:0000256" key="1">
    <source>
        <dbReference type="SAM" id="MobiDB-lite"/>
    </source>
</evidence>
<feature type="compositionally biased region" description="Basic and acidic residues" evidence="1">
    <location>
        <begin position="51"/>
        <end position="68"/>
    </location>
</feature>
<proteinExistence type="predicted"/>
<gene>
    <name evidence="2" type="ORF">S01H1_31541</name>
</gene>
<protein>
    <submittedName>
        <fullName evidence="2">Uncharacterized protein</fullName>
    </submittedName>
</protein>
<feature type="non-terminal residue" evidence="2">
    <location>
        <position position="1"/>
    </location>
</feature>
<feature type="region of interest" description="Disordered" evidence="1">
    <location>
        <begin position="45"/>
        <end position="68"/>
    </location>
</feature>
<dbReference type="EMBL" id="BARS01019463">
    <property type="protein sequence ID" value="GAF91189.1"/>
    <property type="molecule type" value="Genomic_DNA"/>
</dbReference>
<dbReference type="AlphaFoldDB" id="X0TD95"/>